<dbReference type="Pfam" id="PF22766">
    <property type="entry name" value="ZW10_C2"/>
    <property type="match status" value="1"/>
</dbReference>
<dbReference type="Pfam" id="PF20665">
    <property type="entry name" value="Zw10_middle"/>
    <property type="match status" value="1"/>
</dbReference>
<accession>A0A4S4MNE5</accession>
<evidence type="ECO:0000259" key="3">
    <source>
        <dbReference type="Pfam" id="PF22766"/>
    </source>
</evidence>
<organism evidence="4 5">
    <name type="scientific">Antrodiella citrinella</name>
    <dbReference type="NCBI Taxonomy" id="2447956"/>
    <lineage>
        <taxon>Eukaryota</taxon>
        <taxon>Fungi</taxon>
        <taxon>Dikarya</taxon>
        <taxon>Basidiomycota</taxon>
        <taxon>Agaricomycotina</taxon>
        <taxon>Agaricomycetes</taxon>
        <taxon>Polyporales</taxon>
        <taxon>Steccherinaceae</taxon>
        <taxon>Antrodiella</taxon>
    </lineage>
</organism>
<dbReference type="OrthoDB" id="534815at2759"/>
<feature type="compositionally biased region" description="Pro residues" evidence="1">
    <location>
        <begin position="570"/>
        <end position="583"/>
    </location>
</feature>
<feature type="region of interest" description="Disordered" evidence="1">
    <location>
        <begin position="480"/>
        <end position="585"/>
    </location>
</feature>
<feature type="domain" description="ZW10 C-terminal helical" evidence="3">
    <location>
        <begin position="753"/>
        <end position="896"/>
    </location>
</feature>
<reference evidence="4 5" key="1">
    <citation type="submission" date="2019-02" db="EMBL/GenBank/DDBJ databases">
        <title>Genome sequencing of the rare red list fungi Antrodiella citrinella (Flaviporus citrinellus).</title>
        <authorList>
            <person name="Buettner E."/>
            <person name="Kellner H."/>
        </authorList>
    </citation>
    <scope>NUCLEOTIDE SEQUENCE [LARGE SCALE GENOMIC DNA]</scope>
    <source>
        <strain evidence="4 5">DSM 108506</strain>
    </source>
</reference>
<dbReference type="InterPro" id="IPR048344">
    <property type="entry name" value="Zw10_middle"/>
</dbReference>
<feature type="domain" description="Centromere/kinetochore protein zw10 middle" evidence="2">
    <location>
        <begin position="223"/>
        <end position="403"/>
    </location>
</feature>
<dbReference type="GO" id="GO:0007094">
    <property type="term" value="P:mitotic spindle assembly checkpoint signaling"/>
    <property type="evidence" value="ECO:0007669"/>
    <property type="project" value="TreeGrafter"/>
</dbReference>
<dbReference type="PANTHER" id="PTHR12205:SF0">
    <property type="entry name" value="CENTROMERE_KINETOCHORE PROTEIN ZW10 HOMOLOG"/>
    <property type="match status" value="1"/>
</dbReference>
<dbReference type="InterPro" id="IPR046362">
    <property type="entry name" value="Zw10/DSL1_C_sf"/>
</dbReference>
<name>A0A4S4MNE5_9APHY</name>
<dbReference type="PANTHER" id="PTHR12205">
    <property type="entry name" value="CENTROMERE/KINETOCHORE PROTEIN ZW10"/>
    <property type="match status" value="1"/>
</dbReference>
<feature type="compositionally biased region" description="Low complexity" evidence="1">
    <location>
        <begin position="560"/>
        <end position="569"/>
    </location>
</feature>
<dbReference type="GO" id="GO:0006888">
    <property type="term" value="P:endoplasmic reticulum to Golgi vesicle-mediated transport"/>
    <property type="evidence" value="ECO:0007669"/>
    <property type="project" value="TreeGrafter"/>
</dbReference>
<dbReference type="GO" id="GO:1990423">
    <property type="term" value="C:RZZ complex"/>
    <property type="evidence" value="ECO:0007669"/>
    <property type="project" value="TreeGrafter"/>
</dbReference>
<keyword evidence="5" id="KW-1185">Reference proteome</keyword>
<feature type="compositionally biased region" description="Acidic residues" evidence="1">
    <location>
        <begin position="507"/>
        <end position="534"/>
    </location>
</feature>
<comment type="caution">
    <text evidence="4">The sequence shown here is derived from an EMBL/GenBank/DDBJ whole genome shotgun (WGS) entry which is preliminary data.</text>
</comment>
<evidence type="ECO:0000313" key="4">
    <source>
        <dbReference type="EMBL" id="THH27514.1"/>
    </source>
</evidence>
<dbReference type="InterPro" id="IPR055148">
    <property type="entry name" value="ZW10_C_2"/>
</dbReference>
<evidence type="ECO:0000313" key="5">
    <source>
        <dbReference type="Proteomes" id="UP000308730"/>
    </source>
</evidence>
<sequence>MAFPIPAHLPRKDADVSTILLTKMSEATPKSLSFEVASSWVSELEAAILQTKRRIHDRVQSDLPAFEQQLASSRSVQERLRSLGSNVDTLSTVLCDPETGMIPNLIMTLSQHASLAQEVADAEVKYETLAYLSQCKRAVTSLTALADEGRLPDAMDACAELDRLLEVLPSPLENAYITTDLKRRYRSVKDRTQEQLLEAFSRGVVVSPTEIVIRSPVQVRQSDTLLSLSSIISALSPSSLTDRLGALRRDLISHYVDHVLTQPFSVEVSTTDSESRLMLFPTPPNTEDKGTRIDNLSTVITFLADALFPHISPGVIFPRTLSKPVTSGLLSKLLVPSLPSSLDQLPPYLSLLRRAVDFEEAVLSKSLGDMSSERDIKSWADSITSHYERKRRTEILDRARAVILREADESDQFRAEMLVVPDTPKEPEVPQERALVSKLVPAVPVIEEEAAWGFEEDGDASIDIDEAGWGLDDDDAAEEIAEPPTKPEGPIPTEEEDPGDAWGWKDDESEPIPTDDVESEDSSAWDDPWGEEDVAPAATPAPKPASRLEKHAGRTNGVKLDAPLHSPSPLSAPPPTPAMPPPVQTRKVAEPQVLKESYLVSSRVKELLFLIEDVLREAEELSSAALLSSSSGSPVGTVIGQSAAMILDLYRGLHPVTFANQLAKMPKRSMCFSNDCLWVWEEVGRVLTHSQSAVSATSKTKLIEGQERLKILSDSWYEDAIDTECQNVNDNLDGASGFTETADQERFDECESAVNDVLQGVRKWSQQVKPVLTKGKYYTAIGAVVDAALSRMLQDVLALPDIPEVESHKLSELCRILSALEALFVEDVEQPSFVVAYVPSWLKFSYLSELLEASMADIAYLFEEGALVDFEIEELVKLVRALFADTPLRANTVNKLMQGHPMHS</sequence>
<protein>
    <submittedName>
        <fullName evidence="4">Uncharacterized protein</fullName>
    </submittedName>
</protein>
<evidence type="ECO:0000256" key="1">
    <source>
        <dbReference type="SAM" id="MobiDB-lite"/>
    </source>
</evidence>
<proteinExistence type="predicted"/>
<evidence type="ECO:0000259" key="2">
    <source>
        <dbReference type="Pfam" id="PF20665"/>
    </source>
</evidence>
<dbReference type="AlphaFoldDB" id="A0A4S4MNE5"/>
<dbReference type="GO" id="GO:0005737">
    <property type="term" value="C:cytoplasm"/>
    <property type="evidence" value="ECO:0007669"/>
    <property type="project" value="GOC"/>
</dbReference>
<dbReference type="Proteomes" id="UP000308730">
    <property type="component" value="Unassembled WGS sequence"/>
</dbReference>
<dbReference type="Gene3D" id="1.10.357.150">
    <property type="match status" value="1"/>
</dbReference>
<gene>
    <name evidence="4" type="ORF">EUX98_g6676</name>
</gene>
<dbReference type="EMBL" id="SGPM01000246">
    <property type="protein sequence ID" value="THH27514.1"/>
    <property type="molecule type" value="Genomic_DNA"/>
</dbReference>